<dbReference type="AlphaFoldDB" id="A0A3B0VK67"/>
<gene>
    <name evidence="2" type="ORF">MNBD_CHLOROFLEXI01-780</name>
</gene>
<keyword evidence="1" id="KW-0472">Membrane</keyword>
<feature type="transmembrane region" description="Helical" evidence="1">
    <location>
        <begin position="518"/>
        <end position="535"/>
    </location>
</feature>
<feature type="transmembrane region" description="Helical" evidence="1">
    <location>
        <begin position="254"/>
        <end position="274"/>
    </location>
</feature>
<feature type="transmembrane region" description="Helical" evidence="1">
    <location>
        <begin position="210"/>
        <end position="226"/>
    </location>
</feature>
<evidence type="ECO:0000313" key="2">
    <source>
        <dbReference type="EMBL" id="VAW43311.1"/>
    </source>
</evidence>
<dbReference type="EMBL" id="UOEU01001062">
    <property type="protein sequence ID" value="VAW43311.1"/>
    <property type="molecule type" value="Genomic_DNA"/>
</dbReference>
<feature type="transmembrane region" description="Helical" evidence="1">
    <location>
        <begin position="333"/>
        <end position="353"/>
    </location>
</feature>
<sequence length="772" mass="86520">HNGLREVELLLARNGEPDAAEDGHFDFAQYRRFTLTLSDAQGNQIVTQSLPTRQLRHNQPFVLQIPLQVDSAGRPYYLELSGSEDNRVTVWGYTVDLLEGTELSITAGPLNNDLPQTAVQELRFTSRYQLTWGDAVGKIGQLLWQNGSLLLLALLFLLLPGTLLLQLRSFRYIISDPMAKWGVALALGTAVWPISWYLLSLLGGRFSGNLLWALLIGSWLLVLFLHRKNRKAQRKNHPFTPSPLHPIWHKEHTLLLLLLLTGLAVRLLAIRDIVFPPWVDSVRHGLITAVMSQSGQTITATGYAPYLPIDRFPYHFGFHTLSSSLVLMTGWKIPRLLLGLGQLLNSLLPLTVYSGGWLLTRQRRVGLIAAFLVTIPLFFPAYYATWGRYTQLTAMLLMPVLLGLTWRLLRGAKQWRNGWWLIALLAVGLFLIHFRVFLFFVPFAGLVWLLSRRRNACTEQSRSGRYLWQATGLSVTLLTPQLIYLFRNANPRQALAARLPGYTAFPTAYYEAGWDRLFLWLAGGLLLLVLLVWLWRRRSWTAVPLILAIWAGVVLLLLSGEHLGFAAIPLVNLNSYYITTFLPLALILGSGGDQAIRWLRRRSAPIFALGILLLSMAGTAVTLFGIQQQITILNEQTLLARPADAEALNWLAANLPDDAVIAVNSWLWLGNAWSGSDGGAWIVPLTGRQSSTPPADYTYSRELVDFVNPFNEAATAVTDWSLPETAVWLREQSITHVFVGAKGGFFDPAALLQNPRVDLVYGRNGAFIFKLK</sequence>
<feature type="transmembrane region" description="Helical" evidence="1">
    <location>
        <begin position="604"/>
        <end position="626"/>
    </location>
</feature>
<evidence type="ECO:0000256" key="1">
    <source>
        <dbReference type="SAM" id="Phobius"/>
    </source>
</evidence>
<reference evidence="2" key="1">
    <citation type="submission" date="2018-06" db="EMBL/GenBank/DDBJ databases">
        <authorList>
            <person name="Zhirakovskaya E."/>
        </authorList>
    </citation>
    <scope>NUCLEOTIDE SEQUENCE</scope>
</reference>
<proteinExistence type="predicted"/>
<feature type="transmembrane region" description="Helical" evidence="1">
    <location>
        <begin position="179"/>
        <end position="198"/>
    </location>
</feature>
<feature type="transmembrane region" description="Helical" evidence="1">
    <location>
        <begin position="389"/>
        <end position="409"/>
    </location>
</feature>
<keyword evidence="1" id="KW-1133">Transmembrane helix</keyword>
<organism evidence="2">
    <name type="scientific">hydrothermal vent metagenome</name>
    <dbReference type="NCBI Taxonomy" id="652676"/>
    <lineage>
        <taxon>unclassified sequences</taxon>
        <taxon>metagenomes</taxon>
        <taxon>ecological metagenomes</taxon>
    </lineage>
</organism>
<feature type="transmembrane region" description="Helical" evidence="1">
    <location>
        <begin position="149"/>
        <end position="167"/>
    </location>
</feature>
<protein>
    <recommendedName>
        <fullName evidence="3">Glycosyltransferase RgtA/B/C/D-like domain-containing protein</fullName>
    </recommendedName>
</protein>
<evidence type="ECO:0008006" key="3">
    <source>
        <dbReference type="Google" id="ProtNLM"/>
    </source>
</evidence>
<feature type="transmembrane region" description="Helical" evidence="1">
    <location>
        <begin position="421"/>
        <end position="446"/>
    </location>
</feature>
<feature type="transmembrane region" description="Helical" evidence="1">
    <location>
        <begin position="547"/>
        <end position="568"/>
    </location>
</feature>
<accession>A0A3B0VK67</accession>
<feature type="transmembrane region" description="Helical" evidence="1">
    <location>
        <begin position="574"/>
        <end position="592"/>
    </location>
</feature>
<feature type="non-terminal residue" evidence="2">
    <location>
        <position position="1"/>
    </location>
</feature>
<name>A0A3B0VK67_9ZZZZ</name>
<feature type="transmembrane region" description="Helical" evidence="1">
    <location>
        <begin position="365"/>
        <end position="383"/>
    </location>
</feature>
<keyword evidence="1" id="KW-0812">Transmembrane</keyword>